<keyword evidence="1" id="KW-0472">Membrane</keyword>
<comment type="caution">
    <text evidence="2">The sequence shown here is derived from an EMBL/GenBank/DDBJ whole genome shotgun (WGS) entry which is preliminary data.</text>
</comment>
<organism evidence="2 3">
    <name type="scientific">Acanthoscelides obtectus</name>
    <name type="common">Bean weevil</name>
    <name type="synonym">Bruchus obtectus</name>
    <dbReference type="NCBI Taxonomy" id="200917"/>
    <lineage>
        <taxon>Eukaryota</taxon>
        <taxon>Metazoa</taxon>
        <taxon>Ecdysozoa</taxon>
        <taxon>Arthropoda</taxon>
        <taxon>Hexapoda</taxon>
        <taxon>Insecta</taxon>
        <taxon>Pterygota</taxon>
        <taxon>Neoptera</taxon>
        <taxon>Endopterygota</taxon>
        <taxon>Coleoptera</taxon>
        <taxon>Polyphaga</taxon>
        <taxon>Cucujiformia</taxon>
        <taxon>Chrysomeloidea</taxon>
        <taxon>Chrysomelidae</taxon>
        <taxon>Bruchinae</taxon>
        <taxon>Bruchini</taxon>
        <taxon>Acanthoscelides</taxon>
    </lineage>
</organism>
<accession>A0A9P0PQ81</accession>
<keyword evidence="1" id="KW-0812">Transmembrane</keyword>
<reference evidence="2" key="1">
    <citation type="submission" date="2022-03" db="EMBL/GenBank/DDBJ databases">
        <authorList>
            <person name="Sayadi A."/>
        </authorList>
    </citation>
    <scope>NUCLEOTIDE SEQUENCE</scope>
</reference>
<keyword evidence="3" id="KW-1185">Reference proteome</keyword>
<feature type="transmembrane region" description="Helical" evidence="1">
    <location>
        <begin position="16"/>
        <end position="32"/>
    </location>
</feature>
<name>A0A9P0PQ81_ACAOB</name>
<gene>
    <name evidence="2" type="ORF">ACAOBT_LOCUS19123</name>
</gene>
<proteinExistence type="predicted"/>
<evidence type="ECO:0000313" key="2">
    <source>
        <dbReference type="EMBL" id="CAH1989607.1"/>
    </source>
</evidence>
<evidence type="ECO:0000313" key="3">
    <source>
        <dbReference type="Proteomes" id="UP001152888"/>
    </source>
</evidence>
<dbReference type="Proteomes" id="UP001152888">
    <property type="component" value="Unassembled WGS sequence"/>
</dbReference>
<keyword evidence="1" id="KW-1133">Transmembrane helix</keyword>
<protein>
    <submittedName>
        <fullName evidence="2">Uncharacterized protein</fullName>
    </submittedName>
</protein>
<dbReference type="EMBL" id="CAKOFQ010007067">
    <property type="protein sequence ID" value="CAH1989607.1"/>
    <property type="molecule type" value="Genomic_DNA"/>
</dbReference>
<dbReference type="AlphaFoldDB" id="A0A9P0PQ81"/>
<sequence length="71" mass="8605">MFNDIYNFVWGLNKKTVFLVLDINFFLTLLLLQNVHVRLHGCIADSKYEDTYHKILRRFIWLLPQHNQITI</sequence>
<evidence type="ECO:0000256" key="1">
    <source>
        <dbReference type="SAM" id="Phobius"/>
    </source>
</evidence>